<protein>
    <submittedName>
        <fullName evidence="2">Uncharacterized protein</fullName>
    </submittedName>
</protein>
<dbReference type="EMBL" id="BAAAHP010000187">
    <property type="protein sequence ID" value="GAA0897664.1"/>
    <property type="molecule type" value="Genomic_DNA"/>
</dbReference>
<proteinExistence type="predicted"/>
<dbReference type="Proteomes" id="UP001499967">
    <property type="component" value="Unassembled WGS sequence"/>
</dbReference>
<gene>
    <name evidence="2" type="ORF">GCM10009559_58640</name>
</gene>
<name>A0ABN1N8U0_9PSEU</name>
<evidence type="ECO:0000313" key="3">
    <source>
        <dbReference type="Proteomes" id="UP001499967"/>
    </source>
</evidence>
<accession>A0ABN1N8U0</accession>
<organism evidence="2 3">
    <name type="scientific">Pseudonocardia zijingensis</name>
    <dbReference type="NCBI Taxonomy" id="153376"/>
    <lineage>
        <taxon>Bacteria</taxon>
        <taxon>Bacillati</taxon>
        <taxon>Actinomycetota</taxon>
        <taxon>Actinomycetes</taxon>
        <taxon>Pseudonocardiales</taxon>
        <taxon>Pseudonocardiaceae</taxon>
        <taxon>Pseudonocardia</taxon>
    </lineage>
</organism>
<keyword evidence="3" id="KW-1185">Reference proteome</keyword>
<evidence type="ECO:0000313" key="2">
    <source>
        <dbReference type="EMBL" id="GAA0897664.1"/>
    </source>
</evidence>
<feature type="region of interest" description="Disordered" evidence="1">
    <location>
        <begin position="66"/>
        <end position="94"/>
    </location>
</feature>
<reference evidence="2 3" key="1">
    <citation type="journal article" date="2019" name="Int. J. Syst. Evol. Microbiol.">
        <title>The Global Catalogue of Microorganisms (GCM) 10K type strain sequencing project: providing services to taxonomists for standard genome sequencing and annotation.</title>
        <authorList>
            <consortium name="The Broad Institute Genomics Platform"/>
            <consortium name="The Broad Institute Genome Sequencing Center for Infectious Disease"/>
            <person name="Wu L."/>
            <person name="Ma J."/>
        </authorList>
    </citation>
    <scope>NUCLEOTIDE SEQUENCE [LARGE SCALE GENOMIC DNA]</scope>
    <source>
        <strain evidence="2 3">JCM 11117</strain>
    </source>
</reference>
<comment type="caution">
    <text evidence="2">The sequence shown here is derived from an EMBL/GenBank/DDBJ whole genome shotgun (WGS) entry which is preliminary data.</text>
</comment>
<sequence>MTAAGQLAATLPLPEVAFVGDIEDPESTFAAVIPMPTAALVGHLTLTGELAAVLPLPTAVLVTTPPPTYEGPLRAGRPEWGSTRLHAGPPEVVA</sequence>
<evidence type="ECO:0000256" key="1">
    <source>
        <dbReference type="SAM" id="MobiDB-lite"/>
    </source>
</evidence>